<feature type="transmembrane region" description="Helical" evidence="2">
    <location>
        <begin position="58"/>
        <end position="80"/>
    </location>
</feature>
<proteinExistence type="predicted"/>
<reference evidence="4" key="1">
    <citation type="journal article" date="2019" name="Int. J. Syst. Evol. Microbiol.">
        <title>The Global Catalogue of Microorganisms (GCM) 10K type strain sequencing project: providing services to taxonomists for standard genome sequencing and annotation.</title>
        <authorList>
            <consortium name="The Broad Institute Genomics Platform"/>
            <consortium name="The Broad Institute Genome Sequencing Center for Infectious Disease"/>
            <person name="Wu L."/>
            <person name="Ma J."/>
        </authorList>
    </citation>
    <scope>NUCLEOTIDE SEQUENCE [LARGE SCALE GENOMIC DNA]</scope>
    <source>
        <strain evidence="4">JCM 3272</strain>
    </source>
</reference>
<evidence type="ECO:0000256" key="1">
    <source>
        <dbReference type="SAM" id="MobiDB-lite"/>
    </source>
</evidence>
<evidence type="ECO:0000256" key="2">
    <source>
        <dbReference type="SAM" id="Phobius"/>
    </source>
</evidence>
<evidence type="ECO:0000313" key="4">
    <source>
        <dbReference type="Proteomes" id="UP001501444"/>
    </source>
</evidence>
<feature type="compositionally biased region" description="Basic and acidic residues" evidence="1">
    <location>
        <begin position="141"/>
        <end position="150"/>
    </location>
</feature>
<dbReference type="EMBL" id="BAAARV010000024">
    <property type="protein sequence ID" value="GAA2344252.1"/>
    <property type="molecule type" value="Genomic_DNA"/>
</dbReference>
<dbReference type="Proteomes" id="UP001501444">
    <property type="component" value="Unassembled WGS sequence"/>
</dbReference>
<evidence type="ECO:0000313" key="3">
    <source>
        <dbReference type="EMBL" id="GAA2344252.1"/>
    </source>
</evidence>
<dbReference type="RefSeq" id="WP_344612937.1">
    <property type="nucleotide sequence ID" value="NZ_BAAARV010000024.1"/>
</dbReference>
<evidence type="ECO:0008006" key="5">
    <source>
        <dbReference type="Google" id="ProtNLM"/>
    </source>
</evidence>
<feature type="region of interest" description="Disordered" evidence="1">
    <location>
        <begin position="126"/>
        <end position="186"/>
    </location>
</feature>
<accession>A0ABP5T6L1</accession>
<sequence length="186" mass="19889">MRHIRTLIAALVVAPTAWVLLAVGGLHPDEGLARPLILVVAGLLLGLLATLRISPLGSIAVAVPYTLAYVLSLVAPARVFRLLPSDLYVAGHRLDLSAPLHSGIAGVVGVLLLVAAASRQRWLAWPKPATADGPEEPGTTEMRRDEERPLGADGLGLSPYRDAYQDAYRDEPTTRERPLADTGRWG</sequence>
<gene>
    <name evidence="3" type="ORF">GCM10010170_029660</name>
</gene>
<name>A0ABP5T6L1_9ACTN</name>
<feature type="transmembrane region" description="Helical" evidence="2">
    <location>
        <begin position="32"/>
        <end position="51"/>
    </location>
</feature>
<feature type="compositionally biased region" description="Basic and acidic residues" evidence="1">
    <location>
        <begin position="163"/>
        <end position="179"/>
    </location>
</feature>
<feature type="transmembrane region" description="Helical" evidence="2">
    <location>
        <begin position="100"/>
        <end position="117"/>
    </location>
</feature>
<organism evidence="3 4">
    <name type="scientific">Dactylosporangium salmoneum</name>
    <dbReference type="NCBI Taxonomy" id="53361"/>
    <lineage>
        <taxon>Bacteria</taxon>
        <taxon>Bacillati</taxon>
        <taxon>Actinomycetota</taxon>
        <taxon>Actinomycetes</taxon>
        <taxon>Micromonosporales</taxon>
        <taxon>Micromonosporaceae</taxon>
        <taxon>Dactylosporangium</taxon>
    </lineage>
</organism>
<comment type="caution">
    <text evidence="3">The sequence shown here is derived from an EMBL/GenBank/DDBJ whole genome shotgun (WGS) entry which is preliminary data.</text>
</comment>
<protein>
    <recommendedName>
        <fullName evidence="5">Integral membrane protein</fullName>
    </recommendedName>
</protein>
<keyword evidence="4" id="KW-1185">Reference proteome</keyword>
<keyword evidence="2" id="KW-0472">Membrane</keyword>
<keyword evidence="2" id="KW-1133">Transmembrane helix</keyword>
<keyword evidence="2" id="KW-0812">Transmembrane</keyword>